<evidence type="ECO:0008006" key="6">
    <source>
        <dbReference type="Google" id="ProtNLM"/>
    </source>
</evidence>
<dbReference type="PANTHER" id="PTHR11092">
    <property type="entry name" value="SUGAR NUCLEOTIDE EPIMERASE RELATED"/>
    <property type="match status" value="1"/>
</dbReference>
<dbReference type="InterPro" id="IPR036291">
    <property type="entry name" value="NAD(P)-bd_dom_sf"/>
</dbReference>
<dbReference type="PANTHER" id="PTHR11092:SF0">
    <property type="entry name" value="EPIMERASE FAMILY PROTEIN SDR39U1"/>
    <property type="match status" value="1"/>
</dbReference>
<dbReference type="RefSeq" id="WP_179542397.1">
    <property type="nucleotide sequence ID" value="NZ_BAAALL010000001.1"/>
</dbReference>
<dbReference type="Pfam" id="PF01370">
    <property type="entry name" value="Epimerase"/>
    <property type="match status" value="1"/>
</dbReference>
<organism evidence="4 5">
    <name type="scientific">Nesterenkonia xinjiangensis</name>
    <dbReference type="NCBI Taxonomy" id="225327"/>
    <lineage>
        <taxon>Bacteria</taxon>
        <taxon>Bacillati</taxon>
        <taxon>Actinomycetota</taxon>
        <taxon>Actinomycetes</taxon>
        <taxon>Micrococcales</taxon>
        <taxon>Micrococcaceae</taxon>
        <taxon>Nesterenkonia</taxon>
    </lineage>
</organism>
<evidence type="ECO:0000259" key="2">
    <source>
        <dbReference type="Pfam" id="PF01370"/>
    </source>
</evidence>
<dbReference type="SUPFAM" id="SSF51735">
    <property type="entry name" value="NAD(P)-binding Rossmann-fold domains"/>
    <property type="match status" value="1"/>
</dbReference>
<evidence type="ECO:0000256" key="1">
    <source>
        <dbReference type="ARBA" id="ARBA00009353"/>
    </source>
</evidence>
<evidence type="ECO:0000313" key="4">
    <source>
        <dbReference type="EMBL" id="NYJ79132.1"/>
    </source>
</evidence>
<dbReference type="InterPro" id="IPR013549">
    <property type="entry name" value="DUF1731"/>
</dbReference>
<feature type="domain" description="NAD-dependent epimerase/dehydratase" evidence="2">
    <location>
        <begin position="207"/>
        <end position="429"/>
    </location>
</feature>
<reference evidence="4 5" key="1">
    <citation type="submission" date="2020-07" db="EMBL/GenBank/DDBJ databases">
        <title>Sequencing the genomes of 1000 actinobacteria strains.</title>
        <authorList>
            <person name="Klenk H.-P."/>
        </authorList>
    </citation>
    <scope>NUCLEOTIDE SEQUENCE [LARGE SCALE GENOMIC DNA]</scope>
    <source>
        <strain evidence="4 5">DSM 15475</strain>
    </source>
</reference>
<accession>A0A7Z0KCZ6</accession>
<dbReference type="Gene3D" id="3.30.530.20">
    <property type="match status" value="1"/>
</dbReference>
<dbReference type="InterPro" id="IPR010099">
    <property type="entry name" value="SDR39U1"/>
</dbReference>
<dbReference type="InterPro" id="IPR023393">
    <property type="entry name" value="START-like_dom_sf"/>
</dbReference>
<dbReference type="Gene3D" id="3.40.50.720">
    <property type="entry name" value="NAD(P)-binding Rossmann-like Domain"/>
    <property type="match status" value="1"/>
</dbReference>
<dbReference type="SUPFAM" id="SSF55961">
    <property type="entry name" value="Bet v1-like"/>
    <property type="match status" value="1"/>
</dbReference>
<dbReference type="NCBIfam" id="TIGR01777">
    <property type="entry name" value="yfcH"/>
    <property type="match status" value="1"/>
</dbReference>
<dbReference type="Pfam" id="PF08338">
    <property type="entry name" value="DUF1731"/>
    <property type="match status" value="1"/>
</dbReference>
<gene>
    <name evidence="4" type="ORF">HNR09_002543</name>
</gene>
<evidence type="ECO:0000259" key="3">
    <source>
        <dbReference type="Pfam" id="PF08338"/>
    </source>
</evidence>
<dbReference type="EMBL" id="JACCFY010000001">
    <property type="protein sequence ID" value="NYJ79132.1"/>
    <property type="molecule type" value="Genomic_DNA"/>
</dbReference>
<dbReference type="Proteomes" id="UP000535437">
    <property type="component" value="Unassembled WGS sequence"/>
</dbReference>
<sequence length="518" mass="55757">MSRFDHETYLPFARDDVFAWYTRRGALTRLHPPFAGEVLAEPEDGPVNGAESQITLNLPGLFGASATAAAGLAGSVLPFSPRSRLAWHSRHEDFRPGHGFTDVMISGPMHSWRHEREFLDQGQGTLLRETITYQHPAESRLPGPLRRRIQNSLEQELHRVFTFRAHQTAQDLAFHQSHGRLASQQRERRSHLDVEDDACADGPQVVAVSGASGMIGTQVCALLGGAGIEVRRLVRRDLSRTEAGESETGVGEIAWDPDSGQLDEQALADVDVVINLAGRPLASRFTDEHKRRVRSSRVDGTTLLAETLAHLEETSPRGRALISGSAIGWYGATAQDRVGAAGQLTESMPSGTDFLAEVCRAWESAARRAETSGVRVATIRTGLVQSPSGGALQQMLPLFAVGVGGPLGGPQMQSWISLDDIAGLIVHLALTPSARGPVNGVAPAPVTARAYARCLGAVLRRPSALPTPSFGPKLLLGAQGSRELVMADQNASAEKALDLGYAFRHPTLEEALRHVLGR</sequence>
<proteinExistence type="inferred from homology"/>
<protein>
    <recommendedName>
        <fullName evidence="6">TIGR01777 family protein</fullName>
    </recommendedName>
</protein>
<feature type="domain" description="DUF1731" evidence="3">
    <location>
        <begin position="467"/>
        <end position="515"/>
    </location>
</feature>
<dbReference type="AlphaFoldDB" id="A0A7Z0KCZ6"/>
<dbReference type="InterPro" id="IPR001509">
    <property type="entry name" value="Epimerase_deHydtase"/>
</dbReference>
<keyword evidence="5" id="KW-1185">Reference proteome</keyword>
<comment type="caution">
    <text evidence="4">The sequence shown here is derived from an EMBL/GenBank/DDBJ whole genome shotgun (WGS) entry which is preliminary data.</text>
</comment>
<name>A0A7Z0KCZ6_9MICC</name>
<evidence type="ECO:0000313" key="5">
    <source>
        <dbReference type="Proteomes" id="UP000535437"/>
    </source>
</evidence>
<comment type="similarity">
    <text evidence="1">Belongs to the NAD(P)-dependent epimerase/dehydratase family. SDR39U1 subfamily.</text>
</comment>